<dbReference type="PANTHER" id="PTHR41252">
    <property type="entry name" value="BLR2505 PROTEIN"/>
    <property type="match status" value="1"/>
</dbReference>
<dbReference type="EMBL" id="JBFASG010000036">
    <property type="protein sequence ID" value="MEV4926569.1"/>
    <property type="molecule type" value="Genomic_DNA"/>
</dbReference>
<comment type="caution">
    <text evidence="2">The sequence shown here is derived from an EMBL/GenBank/DDBJ whole genome shotgun (WGS) entry which is preliminary data.</text>
</comment>
<dbReference type="Gene3D" id="3.10.450.50">
    <property type="match status" value="1"/>
</dbReference>
<evidence type="ECO:0000259" key="1">
    <source>
        <dbReference type="Pfam" id="PF12680"/>
    </source>
</evidence>
<dbReference type="InterPro" id="IPR037401">
    <property type="entry name" value="SnoaL-like"/>
</dbReference>
<dbReference type="Pfam" id="PF12680">
    <property type="entry name" value="SnoaL_2"/>
    <property type="match status" value="1"/>
</dbReference>
<name>A0ABV3J1J8_9ACTN</name>
<dbReference type="InterPro" id="IPR032710">
    <property type="entry name" value="NTF2-like_dom_sf"/>
</dbReference>
<sequence>MNRIIIDNAFQALASYDPDRISSVLTEDAEWLSPPGNAVAVALGATHHMVGRKAIVHFFAQDFPRLFARDVTVMFHSFHADGEGAVVESTLTATLADGKHYSNDYCFVFELRDGLIHRVREYVDTARGLRMIVGEVSQQSSPIRP</sequence>
<evidence type="ECO:0000313" key="3">
    <source>
        <dbReference type="Proteomes" id="UP001552479"/>
    </source>
</evidence>
<organism evidence="2 3">
    <name type="scientific">Streptomyces roseoverticillatus</name>
    <dbReference type="NCBI Taxonomy" id="66429"/>
    <lineage>
        <taxon>Bacteria</taxon>
        <taxon>Bacillati</taxon>
        <taxon>Actinomycetota</taxon>
        <taxon>Actinomycetes</taxon>
        <taxon>Kitasatosporales</taxon>
        <taxon>Streptomycetaceae</taxon>
        <taxon>Streptomyces</taxon>
    </lineage>
</organism>
<gene>
    <name evidence="2" type="ORF">AB0L03_27730</name>
</gene>
<dbReference type="Proteomes" id="UP001552479">
    <property type="component" value="Unassembled WGS sequence"/>
</dbReference>
<evidence type="ECO:0000313" key="2">
    <source>
        <dbReference type="EMBL" id="MEV4926569.1"/>
    </source>
</evidence>
<keyword evidence="3" id="KW-1185">Reference proteome</keyword>
<proteinExistence type="predicted"/>
<dbReference type="PANTHER" id="PTHR41252:SF1">
    <property type="entry name" value="BLR2505 PROTEIN"/>
    <property type="match status" value="1"/>
</dbReference>
<dbReference type="SUPFAM" id="SSF54427">
    <property type="entry name" value="NTF2-like"/>
    <property type="match status" value="1"/>
</dbReference>
<dbReference type="RefSeq" id="WP_366089954.1">
    <property type="nucleotide sequence ID" value="NZ_JBFASG010000036.1"/>
</dbReference>
<accession>A0ABV3J1J8</accession>
<feature type="domain" description="SnoaL-like" evidence="1">
    <location>
        <begin position="9"/>
        <end position="118"/>
    </location>
</feature>
<reference evidence="2 3" key="1">
    <citation type="submission" date="2024-06" db="EMBL/GenBank/DDBJ databases">
        <title>The Natural Products Discovery Center: Release of the First 8490 Sequenced Strains for Exploring Actinobacteria Biosynthetic Diversity.</title>
        <authorList>
            <person name="Kalkreuter E."/>
            <person name="Kautsar S.A."/>
            <person name="Yang D."/>
            <person name="Bader C.D."/>
            <person name="Teijaro C.N."/>
            <person name="Fluegel L."/>
            <person name="Davis C.M."/>
            <person name="Simpson J.R."/>
            <person name="Lauterbach L."/>
            <person name="Steele A.D."/>
            <person name="Gui C."/>
            <person name="Meng S."/>
            <person name="Li G."/>
            <person name="Viehrig K."/>
            <person name="Ye F."/>
            <person name="Su P."/>
            <person name="Kiefer A.F."/>
            <person name="Nichols A."/>
            <person name="Cepeda A.J."/>
            <person name="Yan W."/>
            <person name="Fan B."/>
            <person name="Jiang Y."/>
            <person name="Adhikari A."/>
            <person name="Zheng C.-J."/>
            <person name="Schuster L."/>
            <person name="Cowan T.M."/>
            <person name="Smanski M.J."/>
            <person name="Chevrette M.G."/>
            <person name="De Carvalho L.P.S."/>
            <person name="Shen B."/>
        </authorList>
    </citation>
    <scope>NUCLEOTIDE SEQUENCE [LARGE SCALE GENOMIC DNA]</scope>
    <source>
        <strain evidence="2 3">NPDC053791</strain>
    </source>
</reference>
<protein>
    <submittedName>
        <fullName evidence="2">Nuclear transport factor 2 family protein</fullName>
    </submittedName>
</protein>